<evidence type="ECO:0000313" key="11">
    <source>
        <dbReference type="Proteomes" id="UP000249447"/>
    </source>
</evidence>
<keyword evidence="2" id="KW-0378">Hydrolase</keyword>
<dbReference type="InterPro" id="IPR023302">
    <property type="entry name" value="Pept_S9A_N"/>
</dbReference>
<keyword evidence="3" id="KW-0007">Acetylation</keyword>
<feature type="compositionally biased region" description="Low complexity" evidence="7">
    <location>
        <begin position="11"/>
        <end position="26"/>
    </location>
</feature>
<evidence type="ECO:0000313" key="10">
    <source>
        <dbReference type="EMBL" id="AWV06265.1"/>
    </source>
</evidence>
<evidence type="ECO:0000256" key="4">
    <source>
        <dbReference type="ARBA" id="ARBA00032284"/>
    </source>
</evidence>
<dbReference type="SUPFAM" id="SSF53474">
    <property type="entry name" value="alpha/beta-Hydrolases"/>
    <property type="match status" value="1"/>
</dbReference>
<dbReference type="PANTHER" id="PTHR42776">
    <property type="entry name" value="SERINE PEPTIDASE S9 FAMILY MEMBER"/>
    <property type="match status" value="1"/>
</dbReference>
<dbReference type="PROSITE" id="PS00210">
    <property type="entry name" value="HEMOCYANIN_2"/>
    <property type="match status" value="1"/>
</dbReference>
<evidence type="ECO:0000256" key="3">
    <source>
        <dbReference type="ARBA" id="ARBA00022990"/>
    </source>
</evidence>
<dbReference type="Proteomes" id="UP000249447">
    <property type="component" value="Chromosome"/>
</dbReference>
<sequence>MLLQLAACQPSSPSADGAAATASASAEPDVARPSRQYSIEEFVESVGVAGASFSPDESRVLFSSNKAGVWNAYTMPVSGGDWTAVTDSTTRNSYAVAYFPGDDRVLVTRDNDGDELDHLFVIDQDGKETDLTPGDKLKAGFAGFSHDGSHFFVITNERDPRFFDLYRYATDGYARERVFTNDAGFLPGEVSPDGQWMALGKANSTNDSDLFVVRLGGDGEPVKVSEHQGQAQFEAQAFSADGNWLYYTANDSGEFAELRRVNLKDWSHEPVRKADWDIVAARLSHNGKYMAVATNVDGSTEIALYDSASGEPVALPELPVGEVRGLQIARSENRLAFYINGDRQPSDLYVLDLDGSEPRQLTTSLNPAIDPADLVDSSVVRFKSFDGMEIPNILWKPHQATADNKVPALVWVHGGPGGQTTRAHSATIQYLANHGYVVLGINNRGSSGYGKTFFAADDGKHGREPLWDTIEAKKYLQSLDYVDPDRIGIIGGSYGGYMVLSALAFKPGEFKTGVDIFGVANWVRTLESIPPYWESFREALYQEVGNPETQRDFLIETSPLFHADKIDVPLMVLQGANDPRVIKPESDDIVAAVRKNGVPVEYVVFDDEGHGFSKNKNRIEGYGKVLAFLDTYLKGDGGAAAADVASAGAEGAGAAAAPASGSN</sequence>
<evidence type="ECO:0000259" key="9">
    <source>
        <dbReference type="Pfam" id="PF02897"/>
    </source>
</evidence>
<comment type="similarity">
    <text evidence="1">Belongs to the peptidase S9A family.</text>
</comment>
<evidence type="ECO:0000259" key="8">
    <source>
        <dbReference type="Pfam" id="PF00326"/>
    </source>
</evidence>
<protein>
    <recommendedName>
        <fullName evidence="5">Acyl-peptide hydrolase</fullName>
    </recommendedName>
    <alternativeName>
        <fullName evidence="4">Acylaminoacyl-peptidase</fullName>
    </alternativeName>
</protein>
<dbReference type="Gene3D" id="2.120.10.30">
    <property type="entry name" value="TolB, C-terminal domain"/>
    <property type="match status" value="2"/>
</dbReference>
<dbReference type="Pfam" id="PF00326">
    <property type="entry name" value="Peptidase_S9"/>
    <property type="match status" value="1"/>
</dbReference>
<feature type="region of interest" description="Disordered" evidence="7">
    <location>
        <begin position="7"/>
        <end position="27"/>
    </location>
</feature>
<proteinExistence type="inferred from homology"/>
<dbReference type="PROSITE" id="PS00708">
    <property type="entry name" value="PRO_ENDOPEP_SER"/>
    <property type="match status" value="1"/>
</dbReference>
<evidence type="ECO:0000256" key="5">
    <source>
        <dbReference type="ARBA" id="ARBA00032596"/>
    </source>
</evidence>
<keyword evidence="11" id="KW-1185">Reference proteome</keyword>
<dbReference type="InterPro" id="IPR002471">
    <property type="entry name" value="Pept_S9_AS"/>
</dbReference>
<evidence type="ECO:0000256" key="7">
    <source>
        <dbReference type="SAM" id="MobiDB-lite"/>
    </source>
</evidence>
<gene>
    <name evidence="10" type="ORF">C9I47_0542</name>
</gene>
<dbReference type="InterPro" id="IPR029058">
    <property type="entry name" value="AB_hydrolase_fold"/>
</dbReference>
<feature type="domain" description="Peptidase S9 prolyl oligopeptidase catalytic" evidence="8">
    <location>
        <begin position="425"/>
        <end position="635"/>
    </location>
</feature>
<dbReference type="EMBL" id="CP029843">
    <property type="protein sequence ID" value="AWV06265.1"/>
    <property type="molecule type" value="Genomic_DNA"/>
</dbReference>
<evidence type="ECO:0000256" key="2">
    <source>
        <dbReference type="ARBA" id="ARBA00022801"/>
    </source>
</evidence>
<dbReference type="Gene3D" id="3.40.50.1820">
    <property type="entry name" value="alpha/beta hydrolase"/>
    <property type="match status" value="1"/>
</dbReference>
<dbReference type="PANTHER" id="PTHR42776:SF27">
    <property type="entry name" value="DIPEPTIDYL PEPTIDASE FAMILY MEMBER 6"/>
    <property type="match status" value="1"/>
</dbReference>
<reference evidence="10 11" key="1">
    <citation type="submission" date="2018-05" db="EMBL/GenBank/DDBJ databases">
        <title>The complete genome of Lysobacter maris HZ9B, a marine bacterium antagonistic against terrestrial plant pathogens.</title>
        <authorList>
            <person name="Zhang X.-Q."/>
        </authorList>
    </citation>
    <scope>NUCLEOTIDE SEQUENCE [LARGE SCALE GENOMIC DNA]</scope>
    <source>
        <strain evidence="10 11">HZ9B</strain>
    </source>
</reference>
<accession>A0A2U9T4F9</accession>
<evidence type="ECO:0000256" key="1">
    <source>
        <dbReference type="ARBA" id="ARBA00005228"/>
    </source>
</evidence>
<dbReference type="InterPro" id="IPR011042">
    <property type="entry name" value="6-blade_b-propeller_TolB-like"/>
</dbReference>
<dbReference type="OrthoDB" id="4269629at2"/>
<name>A0A2U9T4F9_9GAMM</name>
<dbReference type="GO" id="GO:0004252">
    <property type="term" value="F:serine-type endopeptidase activity"/>
    <property type="evidence" value="ECO:0007669"/>
    <property type="project" value="InterPro"/>
</dbReference>
<dbReference type="KEGG" id="lmb:C9I47_0542"/>
<dbReference type="AlphaFoldDB" id="A0A2U9T4F9"/>
<evidence type="ECO:0000256" key="6">
    <source>
        <dbReference type="ARBA" id="ARBA00045885"/>
    </source>
</evidence>
<comment type="function">
    <text evidence="6">This enzyme catalyzes the hydrolysis of the N-terminal peptide bond of an N-acetylated peptide to generate an N-acetylated amino acid and a peptide with a free N-terminus. It preferentially cleaves off Ac-Ala, Ac-Met and Ac-Ser. Also, involved in the degradation of oxidized and glycated proteins.</text>
</comment>
<dbReference type="InterPro" id="IPR001375">
    <property type="entry name" value="Peptidase_S9_cat"/>
</dbReference>
<dbReference type="InterPro" id="IPR013788">
    <property type="entry name" value="Hemocyanin/hexamerin"/>
</dbReference>
<organism evidence="10 11">
    <name type="scientific">Marilutibacter maris</name>
    <dbReference type="NCBI Taxonomy" id="1605891"/>
    <lineage>
        <taxon>Bacteria</taxon>
        <taxon>Pseudomonadati</taxon>
        <taxon>Pseudomonadota</taxon>
        <taxon>Gammaproteobacteria</taxon>
        <taxon>Lysobacterales</taxon>
        <taxon>Lysobacteraceae</taxon>
        <taxon>Marilutibacter</taxon>
    </lineage>
</organism>
<dbReference type="Pfam" id="PF02897">
    <property type="entry name" value="Peptidase_S9_N"/>
    <property type="match status" value="1"/>
</dbReference>
<feature type="domain" description="Peptidase S9A N-terminal" evidence="9">
    <location>
        <begin position="144"/>
        <end position="361"/>
    </location>
</feature>
<dbReference type="SUPFAM" id="SSF69322">
    <property type="entry name" value="Tricorn protease domain 2"/>
    <property type="match status" value="1"/>
</dbReference>
<dbReference type="GO" id="GO:0006508">
    <property type="term" value="P:proteolysis"/>
    <property type="evidence" value="ECO:0007669"/>
    <property type="project" value="InterPro"/>
</dbReference>